<dbReference type="PRINTS" id="PR00411">
    <property type="entry name" value="PNDRDTASEI"/>
</dbReference>
<proteinExistence type="inferred from homology"/>
<dbReference type="PRINTS" id="PR00368">
    <property type="entry name" value="FADPNR"/>
</dbReference>
<comment type="similarity">
    <text evidence="2">Belongs to the NADH dehydrogenase family.</text>
</comment>
<keyword evidence="5" id="KW-0560">Oxidoreductase</keyword>
<dbReference type="STRING" id="585531.HMPREF0063_12591"/>
<dbReference type="PANTHER" id="PTHR42913:SF9">
    <property type="entry name" value="SLR1591 PROTEIN"/>
    <property type="match status" value="1"/>
</dbReference>
<comment type="caution">
    <text evidence="7">The sequence shown here is derived from an EMBL/GenBank/DDBJ whole genome shotgun (WGS) entry which is preliminary data.</text>
</comment>
<dbReference type="InterPro" id="IPR023753">
    <property type="entry name" value="FAD/NAD-binding_dom"/>
</dbReference>
<dbReference type="Gene3D" id="3.50.50.100">
    <property type="match status" value="1"/>
</dbReference>
<evidence type="ECO:0000256" key="4">
    <source>
        <dbReference type="ARBA" id="ARBA00022827"/>
    </source>
</evidence>
<evidence type="ECO:0000256" key="1">
    <source>
        <dbReference type="ARBA" id="ARBA00001974"/>
    </source>
</evidence>
<dbReference type="GO" id="GO:0003955">
    <property type="term" value="F:NAD(P)H dehydrogenase (quinone) activity"/>
    <property type="evidence" value="ECO:0007669"/>
    <property type="project" value="TreeGrafter"/>
</dbReference>
<dbReference type="HOGENOM" id="CLU_021377_4_0_11"/>
<reference evidence="7" key="1">
    <citation type="submission" date="2010-08" db="EMBL/GenBank/DDBJ databases">
        <authorList>
            <person name="Muzny D."/>
            <person name="Qin X."/>
            <person name="Buhay C."/>
            <person name="Dugan-Rocha S."/>
            <person name="Ding Y."/>
            <person name="Chen G."/>
            <person name="Hawes A."/>
            <person name="Holder M."/>
            <person name="Jhangiani S."/>
            <person name="Johnson A."/>
            <person name="Khan Z."/>
            <person name="Li Z."/>
            <person name="Liu W."/>
            <person name="Liu X."/>
            <person name="Perez L."/>
            <person name="Shen H."/>
            <person name="Wang Q."/>
            <person name="Watt J."/>
            <person name="Xi L."/>
            <person name="Xin Y."/>
            <person name="Zhou J."/>
            <person name="Deng J."/>
            <person name="Jiang H."/>
            <person name="Liu Y."/>
            <person name="Qu J."/>
            <person name="Song X.-Z."/>
            <person name="Zhang L."/>
            <person name="Villasana D."/>
            <person name="Johnson A."/>
            <person name="Liu J."/>
            <person name="Liyanage D."/>
            <person name="Lorensuhewa L."/>
            <person name="Robinson T."/>
            <person name="Song A."/>
            <person name="Song B.-B."/>
            <person name="Dinh H."/>
            <person name="Thornton R."/>
            <person name="Coyle M."/>
            <person name="Francisco L."/>
            <person name="Jackson L."/>
            <person name="Javaid M."/>
            <person name="Korchina V."/>
            <person name="Kovar C."/>
            <person name="Mata R."/>
            <person name="Mathew T."/>
            <person name="Ngo R."/>
            <person name="Nguyen L."/>
            <person name="Nguyen N."/>
            <person name="Okwuonu G."/>
            <person name="Ongeri F."/>
            <person name="Pham C."/>
            <person name="Simmons D."/>
            <person name="Wilczek-Boney K."/>
            <person name="Hale W."/>
            <person name="Jakkamsetti A."/>
            <person name="Pham P."/>
            <person name="Ruth R."/>
            <person name="San Lucas F."/>
            <person name="Warren J."/>
            <person name="Zhang J."/>
            <person name="Zhao Z."/>
            <person name="Zhou C."/>
            <person name="Zhu D."/>
            <person name="Lee S."/>
            <person name="Bess C."/>
            <person name="Blankenburg K."/>
            <person name="Forbes L."/>
            <person name="Fu Q."/>
            <person name="Gubbala S."/>
            <person name="Hirani K."/>
            <person name="Jayaseelan J.C."/>
            <person name="Lara F."/>
            <person name="Munidasa M."/>
            <person name="Palculict T."/>
            <person name="Patil S."/>
            <person name="Pu L.-L."/>
            <person name="Saada N."/>
            <person name="Tang L."/>
            <person name="Weissenberger G."/>
            <person name="Zhu Y."/>
            <person name="Hemphill L."/>
            <person name="Shang Y."/>
            <person name="Youmans B."/>
            <person name="Ayvaz T."/>
            <person name="Ross M."/>
            <person name="Santibanez J."/>
            <person name="Aqrawi P."/>
            <person name="Gross S."/>
            <person name="Joshi V."/>
            <person name="Fowler G."/>
            <person name="Nazareth L."/>
            <person name="Reid J."/>
            <person name="Worley K."/>
            <person name="Petrosino J."/>
            <person name="Highlander S."/>
            <person name="Gibbs R."/>
        </authorList>
    </citation>
    <scope>NUCLEOTIDE SEQUENCE [LARGE SCALE GENOMIC DNA]</scope>
    <source>
        <strain evidence="7">DSM 15272</strain>
    </source>
</reference>
<name>E2SEY2_9ACTN</name>
<evidence type="ECO:0000256" key="3">
    <source>
        <dbReference type="ARBA" id="ARBA00022630"/>
    </source>
</evidence>
<dbReference type="RefSeq" id="WP_007079589.1">
    <property type="nucleotide sequence ID" value="NZ_CM001024.1"/>
</dbReference>
<gene>
    <name evidence="7" type="ORF">HMPREF0063_12591</name>
</gene>
<evidence type="ECO:0000313" key="7">
    <source>
        <dbReference type="EMBL" id="EFQ82226.1"/>
    </source>
</evidence>
<dbReference type="AlphaFoldDB" id="E2SEY2"/>
<keyword evidence="3" id="KW-0285">Flavoprotein</keyword>
<sequence length="361" mass="37828">MTLPRTDLLLVGAGHGHLHLLRHAGELVAAGYRVRLLAPATFDYSGVASATAAGGLSVEEGRTDVCGLAARAGVDHTVATLVGLDTARRTATTSDGTELTYDVLSLNVGSVVAPSGMTVHPSTLTVKPLSGLADLDPRIRRVGRPADVTVVGGGASGLELAAHLAVHPDVGSVHLVEAGERIGPDLPAGARRRLQRLLAARGVQVLTGWQVHEVAERAVVRADGTTLPHDLALLATGLAAPGLLADVGLGDRHGVPVRATLQHPDHPEIHAVGDCAHFLPAPLPRIGVHGVRQGPVLLCSLVARSRGAALPVYEPQRHALAILDLGAGTGLAVRGRWWWCGTSALRLKRWIDRRWIRSHRA</sequence>
<protein>
    <submittedName>
        <fullName evidence="7">Pyridine nucleotide-disulfide oxidoreductase family protein</fullName>
    </submittedName>
</protein>
<keyword evidence="4" id="KW-0274">FAD</keyword>
<evidence type="ECO:0000256" key="2">
    <source>
        <dbReference type="ARBA" id="ARBA00005272"/>
    </source>
</evidence>
<evidence type="ECO:0000256" key="5">
    <source>
        <dbReference type="ARBA" id="ARBA00023002"/>
    </source>
</evidence>
<organism evidence="7 8">
    <name type="scientific">Aeromicrobium marinum DSM 15272</name>
    <dbReference type="NCBI Taxonomy" id="585531"/>
    <lineage>
        <taxon>Bacteria</taxon>
        <taxon>Bacillati</taxon>
        <taxon>Actinomycetota</taxon>
        <taxon>Actinomycetes</taxon>
        <taxon>Propionibacteriales</taxon>
        <taxon>Nocardioidaceae</taxon>
        <taxon>Aeromicrobium</taxon>
    </lineage>
</organism>
<dbReference type="GO" id="GO:0019646">
    <property type="term" value="P:aerobic electron transport chain"/>
    <property type="evidence" value="ECO:0007669"/>
    <property type="project" value="TreeGrafter"/>
</dbReference>
<dbReference type="InterPro" id="IPR036188">
    <property type="entry name" value="FAD/NAD-bd_sf"/>
</dbReference>
<dbReference type="InterPro" id="IPR051169">
    <property type="entry name" value="NADH-Q_oxidoreductase"/>
</dbReference>
<dbReference type="EMBL" id="ACLF03000010">
    <property type="protein sequence ID" value="EFQ82226.1"/>
    <property type="molecule type" value="Genomic_DNA"/>
</dbReference>
<dbReference type="PANTHER" id="PTHR42913">
    <property type="entry name" value="APOPTOSIS-INDUCING FACTOR 1"/>
    <property type="match status" value="1"/>
</dbReference>
<dbReference type="Proteomes" id="UP000003111">
    <property type="component" value="Unassembled WGS sequence"/>
</dbReference>
<dbReference type="OrthoDB" id="9784880at2"/>
<dbReference type="SUPFAM" id="SSF51905">
    <property type="entry name" value="FAD/NAD(P)-binding domain"/>
    <property type="match status" value="2"/>
</dbReference>
<dbReference type="eggNOG" id="COG1252">
    <property type="taxonomic scope" value="Bacteria"/>
</dbReference>
<evidence type="ECO:0000259" key="6">
    <source>
        <dbReference type="Pfam" id="PF07992"/>
    </source>
</evidence>
<keyword evidence="8" id="KW-1185">Reference proteome</keyword>
<evidence type="ECO:0000313" key="8">
    <source>
        <dbReference type="Proteomes" id="UP000003111"/>
    </source>
</evidence>
<comment type="cofactor">
    <cofactor evidence="1">
        <name>FAD</name>
        <dbReference type="ChEBI" id="CHEBI:57692"/>
    </cofactor>
</comment>
<feature type="domain" description="FAD/NAD(P)-binding" evidence="6">
    <location>
        <begin position="7"/>
        <end position="281"/>
    </location>
</feature>
<accession>E2SEY2</accession>
<dbReference type="Pfam" id="PF07992">
    <property type="entry name" value="Pyr_redox_2"/>
    <property type="match status" value="1"/>
</dbReference>